<evidence type="ECO:0000256" key="13">
    <source>
        <dbReference type="PROSITE-ProRule" id="PRU00433"/>
    </source>
</evidence>
<name>A0A2S4HJN9_9GAMM</name>
<comment type="function">
    <text evidence="11">Involved in methylamine metabolism. Essential for the maturation of the beta subunit of MADH, presumably via a step in the biosynthesis of tryptophan tryptophylquinone (TTQ), the cofactor of MADH.</text>
</comment>
<dbReference type="InterPro" id="IPR036909">
    <property type="entry name" value="Cyt_c-like_dom_sf"/>
</dbReference>
<comment type="pathway">
    <text evidence="2">One-carbon metabolism; methylamine degradation.</text>
</comment>
<evidence type="ECO:0000256" key="2">
    <source>
        <dbReference type="ARBA" id="ARBA00004856"/>
    </source>
</evidence>
<reference evidence="16" key="1">
    <citation type="submission" date="2018-01" db="EMBL/GenBank/DDBJ databases">
        <authorList>
            <person name="Yu X.-D."/>
        </authorList>
    </citation>
    <scope>NUCLEOTIDE SEQUENCE</scope>
    <source>
        <strain evidence="16">ZX-21</strain>
    </source>
</reference>
<keyword evidence="8" id="KW-0249">Electron transport</keyword>
<keyword evidence="3" id="KW-0813">Transport</keyword>
<comment type="subcellular location">
    <subcellularLocation>
        <location evidence="1">Periplasm</location>
    </subcellularLocation>
</comment>
<dbReference type="GO" id="GO:0020037">
    <property type="term" value="F:heme binding"/>
    <property type="evidence" value="ECO:0007669"/>
    <property type="project" value="InterPro"/>
</dbReference>
<keyword evidence="4 13" id="KW-0349">Heme</keyword>
<protein>
    <recommendedName>
        <fullName evidence="12">Methylamine utilization protein MauG</fullName>
    </recommendedName>
</protein>
<dbReference type="EMBL" id="PQGG01000010">
    <property type="protein sequence ID" value="POP53931.1"/>
    <property type="molecule type" value="Genomic_DNA"/>
</dbReference>
<evidence type="ECO:0000256" key="11">
    <source>
        <dbReference type="ARBA" id="ARBA00058991"/>
    </source>
</evidence>
<evidence type="ECO:0000256" key="10">
    <source>
        <dbReference type="ARBA" id="ARBA00023004"/>
    </source>
</evidence>
<comment type="caution">
    <text evidence="16">The sequence shown here is derived from an EMBL/GenBank/DDBJ whole genome shotgun (WGS) entry which is preliminary data.</text>
</comment>
<feature type="signal peptide" evidence="14">
    <location>
        <begin position="1"/>
        <end position="23"/>
    </location>
</feature>
<accession>A0A2S4HJN9</accession>
<keyword evidence="10 13" id="KW-0408">Iron</keyword>
<keyword evidence="7" id="KW-0574">Periplasm</keyword>
<keyword evidence="16" id="KW-0575">Peroxidase</keyword>
<feature type="chain" id="PRO_5015571458" description="Methylamine utilization protein MauG" evidence="14">
    <location>
        <begin position="24"/>
        <end position="389"/>
    </location>
</feature>
<feature type="domain" description="Cytochrome c" evidence="15">
    <location>
        <begin position="232"/>
        <end position="363"/>
    </location>
</feature>
<evidence type="ECO:0000256" key="5">
    <source>
        <dbReference type="ARBA" id="ARBA00022723"/>
    </source>
</evidence>
<dbReference type="PANTHER" id="PTHR30600">
    <property type="entry name" value="CYTOCHROME C PEROXIDASE-RELATED"/>
    <property type="match status" value="1"/>
</dbReference>
<evidence type="ECO:0000256" key="14">
    <source>
        <dbReference type="SAM" id="SignalP"/>
    </source>
</evidence>
<dbReference type="SUPFAM" id="SSF46626">
    <property type="entry name" value="Cytochrome c"/>
    <property type="match status" value="2"/>
</dbReference>
<dbReference type="GO" id="GO:0046872">
    <property type="term" value="F:metal ion binding"/>
    <property type="evidence" value="ECO:0007669"/>
    <property type="project" value="UniProtKB-KW"/>
</dbReference>
<evidence type="ECO:0000256" key="4">
    <source>
        <dbReference type="ARBA" id="ARBA00022617"/>
    </source>
</evidence>
<evidence type="ECO:0000256" key="9">
    <source>
        <dbReference type="ARBA" id="ARBA00023002"/>
    </source>
</evidence>
<evidence type="ECO:0000256" key="8">
    <source>
        <dbReference type="ARBA" id="ARBA00022982"/>
    </source>
</evidence>
<proteinExistence type="predicted"/>
<evidence type="ECO:0000259" key="15">
    <source>
        <dbReference type="PROSITE" id="PS51007"/>
    </source>
</evidence>
<evidence type="ECO:0000256" key="12">
    <source>
        <dbReference type="ARBA" id="ARBA00073576"/>
    </source>
</evidence>
<evidence type="ECO:0000256" key="3">
    <source>
        <dbReference type="ARBA" id="ARBA00022448"/>
    </source>
</evidence>
<dbReference type="OrthoDB" id="9805202at2"/>
<dbReference type="InterPro" id="IPR051395">
    <property type="entry name" value="Cytochrome_c_Peroxidase/MauG"/>
</dbReference>
<dbReference type="FunFam" id="1.10.760.10:FF:000019">
    <property type="entry name" value="Di-heme cytochrome C peroxidase"/>
    <property type="match status" value="1"/>
</dbReference>
<gene>
    <name evidence="16" type="ORF">C0068_04905</name>
</gene>
<dbReference type="Pfam" id="PF03150">
    <property type="entry name" value="CCP_MauG"/>
    <property type="match status" value="1"/>
</dbReference>
<dbReference type="Proteomes" id="UP000237222">
    <property type="component" value="Unassembled WGS sequence"/>
</dbReference>
<dbReference type="InterPro" id="IPR009056">
    <property type="entry name" value="Cyt_c-like_dom"/>
</dbReference>
<evidence type="ECO:0000256" key="7">
    <source>
        <dbReference type="ARBA" id="ARBA00022764"/>
    </source>
</evidence>
<evidence type="ECO:0000256" key="1">
    <source>
        <dbReference type="ARBA" id="ARBA00004418"/>
    </source>
</evidence>
<dbReference type="GO" id="GO:0004130">
    <property type="term" value="F:cytochrome-c peroxidase activity"/>
    <property type="evidence" value="ECO:0007669"/>
    <property type="project" value="TreeGrafter"/>
</dbReference>
<dbReference type="PROSITE" id="PS51007">
    <property type="entry name" value="CYTC"/>
    <property type="match status" value="1"/>
</dbReference>
<keyword evidence="5 13" id="KW-0479">Metal-binding</keyword>
<organism evidence="16 17">
    <name type="scientific">Zhongshania marina</name>
    <dbReference type="NCBI Taxonomy" id="2304603"/>
    <lineage>
        <taxon>Bacteria</taxon>
        <taxon>Pseudomonadati</taxon>
        <taxon>Pseudomonadota</taxon>
        <taxon>Gammaproteobacteria</taxon>
        <taxon>Cellvibrionales</taxon>
        <taxon>Spongiibacteraceae</taxon>
        <taxon>Zhongshania</taxon>
    </lineage>
</organism>
<keyword evidence="6 14" id="KW-0732">Signal</keyword>
<evidence type="ECO:0000313" key="17">
    <source>
        <dbReference type="Proteomes" id="UP000237222"/>
    </source>
</evidence>
<sequence length="389" mass="42648">MRQRIRPLLLWAMGLVMTAPALANSSSEWRLSEVCPAGFHLRDGGCYLQSFYSGYSSLQQSGVGGLKTGMPPLREGFTAQQIDLGRLLFFDPLLSVDGDMACSSCHQPARGFSDGLAGSIGRHGEVMHRSAPTLWNVGFLRELFWDARAKSLEEQMQGPLFSQEEMANTPAQLLKSLQDNANYRDLFNQAFGGGTLSLEQVYTALTAFQSSLVSLGSRYDLYANGFHEVLTQPEIEGMNVFRSFVARCAECHTPPAFTNQQIAVIGSPEPKGAALDIGVAAITGDASQRGGFKVPTLRNIELTAPYMHSGRFKTLRETVAFYTGGRGHAVPEGEHLSLHWHIWEPNLSDHELDLLVAFLKTLTDQSFMPVLPRKVPSGLAPVATDIFTH</sequence>
<keyword evidence="9" id="KW-0560">Oxidoreductase</keyword>
<evidence type="ECO:0000256" key="6">
    <source>
        <dbReference type="ARBA" id="ARBA00022729"/>
    </source>
</evidence>
<dbReference type="GO" id="GO:0009055">
    <property type="term" value="F:electron transfer activity"/>
    <property type="evidence" value="ECO:0007669"/>
    <property type="project" value="InterPro"/>
</dbReference>
<dbReference type="AlphaFoldDB" id="A0A2S4HJN9"/>
<dbReference type="Gene3D" id="1.10.760.10">
    <property type="entry name" value="Cytochrome c-like domain"/>
    <property type="match status" value="2"/>
</dbReference>
<dbReference type="InterPro" id="IPR004852">
    <property type="entry name" value="Di-haem_cyt_c_peroxidsae"/>
</dbReference>
<dbReference type="GO" id="GO:0042597">
    <property type="term" value="C:periplasmic space"/>
    <property type="evidence" value="ECO:0007669"/>
    <property type="project" value="UniProtKB-SubCell"/>
</dbReference>
<evidence type="ECO:0000313" key="16">
    <source>
        <dbReference type="EMBL" id="POP53931.1"/>
    </source>
</evidence>